<keyword evidence="2" id="KW-0396">Initiation factor</keyword>
<comment type="similarity">
    <text evidence="1">Belongs to the IF-3 family.</text>
</comment>
<dbReference type="InterPro" id="IPR036788">
    <property type="entry name" value="T_IF-3_C_sf"/>
</dbReference>
<proteinExistence type="inferred from homology"/>
<evidence type="ECO:0000256" key="2">
    <source>
        <dbReference type="ARBA" id="ARBA00022540"/>
    </source>
</evidence>
<dbReference type="SUPFAM" id="SSF55200">
    <property type="entry name" value="Translation initiation factor IF3, C-terminal domain"/>
    <property type="match status" value="1"/>
</dbReference>
<evidence type="ECO:0000256" key="3">
    <source>
        <dbReference type="ARBA" id="ARBA00022917"/>
    </source>
</evidence>
<organism evidence="5 6">
    <name type="scientific">Trametes coccinea (strain BRFM310)</name>
    <name type="common">Pycnoporus coccineus</name>
    <dbReference type="NCBI Taxonomy" id="1353009"/>
    <lineage>
        <taxon>Eukaryota</taxon>
        <taxon>Fungi</taxon>
        <taxon>Dikarya</taxon>
        <taxon>Basidiomycota</taxon>
        <taxon>Agaricomycotina</taxon>
        <taxon>Agaricomycetes</taxon>
        <taxon>Polyporales</taxon>
        <taxon>Polyporaceae</taxon>
        <taxon>Trametes</taxon>
    </lineage>
</organism>
<dbReference type="GO" id="GO:0032790">
    <property type="term" value="P:ribosome disassembly"/>
    <property type="evidence" value="ECO:0007669"/>
    <property type="project" value="TreeGrafter"/>
</dbReference>
<dbReference type="GO" id="GO:0070124">
    <property type="term" value="P:mitochondrial translational initiation"/>
    <property type="evidence" value="ECO:0007669"/>
    <property type="project" value="TreeGrafter"/>
</dbReference>
<dbReference type="Proteomes" id="UP000193067">
    <property type="component" value="Unassembled WGS sequence"/>
</dbReference>
<accession>A0A1Y2IND2</accession>
<dbReference type="InterPro" id="IPR001288">
    <property type="entry name" value="Translation_initiation_fac_3"/>
</dbReference>
<dbReference type="GO" id="GO:0003743">
    <property type="term" value="F:translation initiation factor activity"/>
    <property type="evidence" value="ECO:0007669"/>
    <property type="project" value="UniProtKB-KW"/>
</dbReference>
<evidence type="ECO:0008006" key="7">
    <source>
        <dbReference type="Google" id="ProtNLM"/>
    </source>
</evidence>
<dbReference type="PANTHER" id="PTHR10938:SF0">
    <property type="entry name" value="TRANSLATION INITIATION FACTOR IF-3, MITOCHONDRIAL"/>
    <property type="match status" value="1"/>
</dbReference>
<dbReference type="OrthoDB" id="21573at2759"/>
<keyword evidence="6" id="KW-1185">Reference proteome</keyword>
<dbReference type="GO" id="GO:0005739">
    <property type="term" value="C:mitochondrion"/>
    <property type="evidence" value="ECO:0007669"/>
    <property type="project" value="TreeGrafter"/>
</dbReference>
<keyword evidence="3" id="KW-0648">Protein biosynthesis</keyword>
<feature type="compositionally biased region" description="Basic and acidic residues" evidence="4">
    <location>
        <begin position="83"/>
        <end position="92"/>
    </location>
</feature>
<dbReference type="Gene3D" id="3.30.110.10">
    <property type="entry name" value="Translation initiation factor 3 (IF-3), C-terminal domain"/>
    <property type="match status" value="1"/>
</dbReference>
<feature type="compositionally biased region" description="Polar residues" evidence="4">
    <location>
        <begin position="47"/>
        <end position="63"/>
    </location>
</feature>
<sequence>MNFASAACRVVRATSSAKLQSRIRTTAITQAQCIRANSTFVRDAPPHTSQSSASASTGFPQRNQDQRAAPPRPEQKDGEEEKEEKRLRNPRNEEIKHRYVRFVNPETGALEPPTPLGDILRRVNRKVEYLELVKEKPEPIVKIQQTKTMYNRSKAKKLVQATKRAPEEKEVQLTWGVGLGDLQFKLRKVRDELEDGNRVNLVIAPKKGQKLPSPAEQQSMVEETLRLLEDVAKERKDRAVQKNAVGLFLESTRTKRIVELRWAQGDTDSWEGLKTAENALRQGERVEAVFHLPPPPKKKAEDAEAVAVDPTVAQERLERTLERLSELGKEWKPRDVRKGVVVAHLEGIKPS</sequence>
<dbReference type="AlphaFoldDB" id="A0A1Y2IND2"/>
<feature type="region of interest" description="Disordered" evidence="4">
    <location>
        <begin position="42"/>
        <end position="92"/>
    </location>
</feature>
<gene>
    <name evidence="5" type="ORF">PYCCODRAFT_1391215</name>
</gene>
<reference evidence="5 6" key="1">
    <citation type="journal article" date="2015" name="Biotechnol. Biofuels">
        <title>Enhanced degradation of softwood versus hardwood by the white-rot fungus Pycnoporus coccineus.</title>
        <authorList>
            <person name="Couturier M."/>
            <person name="Navarro D."/>
            <person name="Chevret D."/>
            <person name="Henrissat B."/>
            <person name="Piumi F."/>
            <person name="Ruiz-Duenas F.J."/>
            <person name="Martinez A.T."/>
            <person name="Grigoriev I.V."/>
            <person name="Riley R."/>
            <person name="Lipzen A."/>
            <person name="Berrin J.G."/>
            <person name="Master E.R."/>
            <person name="Rosso M.N."/>
        </authorList>
    </citation>
    <scope>NUCLEOTIDE SEQUENCE [LARGE SCALE GENOMIC DNA]</scope>
    <source>
        <strain evidence="5 6">BRFM310</strain>
    </source>
</reference>
<dbReference type="STRING" id="1353009.A0A1Y2IND2"/>
<dbReference type="EMBL" id="KZ084109">
    <property type="protein sequence ID" value="OSD01751.1"/>
    <property type="molecule type" value="Genomic_DNA"/>
</dbReference>
<name>A0A1Y2IND2_TRAC3</name>
<dbReference type="GO" id="GO:0043022">
    <property type="term" value="F:ribosome binding"/>
    <property type="evidence" value="ECO:0007669"/>
    <property type="project" value="TreeGrafter"/>
</dbReference>
<evidence type="ECO:0000256" key="1">
    <source>
        <dbReference type="ARBA" id="ARBA00005439"/>
    </source>
</evidence>
<protein>
    <recommendedName>
        <fullName evidence="7">Translation initiation factor 3 N-terminal domain-containing protein</fullName>
    </recommendedName>
</protein>
<evidence type="ECO:0000313" key="5">
    <source>
        <dbReference type="EMBL" id="OSD01751.1"/>
    </source>
</evidence>
<dbReference type="PANTHER" id="PTHR10938">
    <property type="entry name" value="TRANSLATION INITIATION FACTOR IF-3"/>
    <property type="match status" value="1"/>
</dbReference>
<evidence type="ECO:0000313" key="6">
    <source>
        <dbReference type="Proteomes" id="UP000193067"/>
    </source>
</evidence>
<evidence type="ECO:0000256" key="4">
    <source>
        <dbReference type="SAM" id="MobiDB-lite"/>
    </source>
</evidence>